<dbReference type="AlphaFoldDB" id="A0A9P7Y4T3"/>
<feature type="region of interest" description="Disordered" evidence="1">
    <location>
        <begin position="102"/>
        <end position="135"/>
    </location>
</feature>
<organism evidence="3 4">
    <name type="scientific">Linnemannia hyalina</name>
    <dbReference type="NCBI Taxonomy" id="64524"/>
    <lineage>
        <taxon>Eukaryota</taxon>
        <taxon>Fungi</taxon>
        <taxon>Fungi incertae sedis</taxon>
        <taxon>Mucoromycota</taxon>
        <taxon>Mortierellomycotina</taxon>
        <taxon>Mortierellomycetes</taxon>
        <taxon>Mortierellales</taxon>
        <taxon>Mortierellaceae</taxon>
        <taxon>Linnemannia</taxon>
    </lineage>
</organism>
<evidence type="ECO:0008006" key="5">
    <source>
        <dbReference type="Google" id="ProtNLM"/>
    </source>
</evidence>
<keyword evidence="2" id="KW-1133">Transmembrane helix</keyword>
<evidence type="ECO:0000256" key="1">
    <source>
        <dbReference type="SAM" id="MobiDB-lite"/>
    </source>
</evidence>
<evidence type="ECO:0000313" key="3">
    <source>
        <dbReference type="EMBL" id="KAG9072965.1"/>
    </source>
</evidence>
<dbReference type="Proteomes" id="UP000707451">
    <property type="component" value="Unassembled WGS sequence"/>
</dbReference>
<dbReference type="Gene3D" id="3.50.50.60">
    <property type="entry name" value="FAD/NAD(P)-binding domain"/>
    <property type="match status" value="1"/>
</dbReference>
<accession>A0A9P7Y4T3</accession>
<keyword evidence="2" id="KW-0812">Transmembrane</keyword>
<keyword evidence="4" id="KW-1185">Reference proteome</keyword>
<keyword evidence="2" id="KW-0472">Membrane</keyword>
<feature type="compositionally biased region" description="Polar residues" evidence="1">
    <location>
        <begin position="102"/>
        <end position="115"/>
    </location>
</feature>
<sequence length="135" mass="15174">MSETRKQLTVMIVGAGLGGLTLALLLEKKAKIGYHVYERAAEVKPLGLTSEFYMISKIRYITVHKENDSMRPMGRVYIEEHIERISYTMRVCTRPEFYSSLQCTSTNGSSPSTKTKTLEFGSEPPKASPSREMSS</sequence>
<feature type="transmembrane region" description="Helical" evidence="2">
    <location>
        <begin position="6"/>
        <end position="26"/>
    </location>
</feature>
<comment type="caution">
    <text evidence="3">The sequence shown here is derived from an EMBL/GenBank/DDBJ whole genome shotgun (WGS) entry which is preliminary data.</text>
</comment>
<dbReference type="SUPFAM" id="SSF51905">
    <property type="entry name" value="FAD/NAD(P)-binding domain"/>
    <property type="match status" value="1"/>
</dbReference>
<protein>
    <recommendedName>
        <fullName evidence="5">FAD-binding domain-containing protein</fullName>
    </recommendedName>
</protein>
<gene>
    <name evidence="3" type="ORF">KI688_000746</name>
</gene>
<dbReference type="EMBL" id="JAHRHY010000001">
    <property type="protein sequence ID" value="KAG9072965.1"/>
    <property type="molecule type" value="Genomic_DNA"/>
</dbReference>
<evidence type="ECO:0000313" key="4">
    <source>
        <dbReference type="Proteomes" id="UP000707451"/>
    </source>
</evidence>
<name>A0A9P7Y4T3_9FUNG</name>
<evidence type="ECO:0000256" key="2">
    <source>
        <dbReference type="SAM" id="Phobius"/>
    </source>
</evidence>
<dbReference type="OrthoDB" id="655030at2759"/>
<dbReference type="InterPro" id="IPR036188">
    <property type="entry name" value="FAD/NAD-bd_sf"/>
</dbReference>
<proteinExistence type="predicted"/>
<reference evidence="3" key="1">
    <citation type="submission" date="2021-06" db="EMBL/GenBank/DDBJ databases">
        <title>Genome Sequence of Mortierella hyaline Strain SCG-10, a Cold-Adapted, Nitrate-Reducing Fungus Isolated from Soil in Minnesota, USA.</title>
        <authorList>
            <person name="Aldossari N."/>
        </authorList>
    </citation>
    <scope>NUCLEOTIDE SEQUENCE</scope>
    <source>
        <strain evidence="3">SCG-10</strain>
    </source>
</reference>